<organism evidence="1">
    <name type="scientific">Siphoviridae sp. ct8wU2</name>
    <dbReference type="NCBI Taxonomy" id="2827791"/>
    <lineage>
        <taxon>Viruses</taxon>
        <taxon>Duplodnaviria</taxon>
        <taxon>Heunggongvirae</taxon>
        <taxon>Uroviricota</taxon>
        <taxon>Caudoviricetes</taxon>
    </lineage>
</organism>
<dbReference type="EMBL" id="BK032699">
    <property type="protein sequence ID" value="DAF55762.1"/>
    <property type="molecule type" value="Genomic_DNA"/>
</dbReference>
<proteinExistence type="predicted"/>
<reference evidence="1" key="1">
    <citation type="journal article" date="2021" name="Proc. Natl. Acad. Sci. U.S.A.">
        <title>A Catalog of Tens of Thousands of Viruses from Human Metagenomes Reveals Hidden Associations with Chronic Diseases.</title>
        <authorList>
            <person name="Tisza M.J."/>
            <person name="Buck C.B."/>
        </authorList>
    </citation>
    <scope>NUCLEOTIDE SEQUENCE</scope>
    <source>
        <strain evidence="1">Ct8wU2</strain>
    </source>
</reference>
<sequence length="98" mass="10696">MKLIGTLTLTKAAVLHGELVSNAAVLHGTLSAVREGFGGSSYTGDYVARSRINDDYLLPTAERYLQRDITVKKIPYYETSNLSDGLTVYIGEEIEING</sequence>
<name>A0A8S5SZ01_9CAUD</name>
<protein>
    <submittedName>
        <fullName evidence="1">Uncharacterized protein</fullName>
    </submittedName>
</protein>
<accession>A0A8S5SZ01</accession>
<evidence type="ECO:0000313" key="1">
    <source>
        <dbReference type="EMBL" id="DAF55762.1"/>
    </source>
</evidence>